<dbReference type="InterPro" id="IPR039424">
    <property type="entry name" value="SBP_5"/>
</dbReference>
<proteinExistence type="inferred from homology"/>
<evidence type="ECO:0000259" key="5">
    <source>
        <dbReference type="Pfam" id="PF00496"/>
    </source>
</evidence>
<dbReference type="SUPFAM" id="SSF53850">
    <property type="entry name" value="Periplasmic binding protein-like II"/>
    <property type="match status" value="1"/>
</dbReference>
<evidence type="ECO:0000256" key="4">
    <source>
        <dbReference type="ARBA" id="ARBA00022729"/>
    </source>
</evidence>
<comment type="similarity">
    <text evidence="2">Belongs to the bacterial solute-binding protein 5 family.</text>
</comment>
<comment type="caution">
    <text evidence="6">The sequence shown here is derived from an EMBL/GenBank/DDBJ whole genome shotgun (WGS) entry which is preliminary data.</text>
</comment>
<dbReference type="Gene3D" id="3.10.105.10">
    <property type="entry name" value="Dipeptide-binding Protein, Domain 3"/>
    <property type="match status" value="1"/>
</dbReference>
<evidence type="ECO:0000256" key="1">
    <source>
        <dbReference type="ARBA" id="ARBA00004196"/>
    </source>
</evidence>
<dbReference type="Gene3D" id="3.40.190.10">
    <property type="entry name" value="Periplasmic binding protein-like II"/>
    <property type="match status" value="1"/>
</dbReference>
<name>A0A7C3RJF5_DICTH</name>
<gene>
    <name evidence="6" type="ORF">ENW00_02835</name>
</gene>
<evidence type="ECO:0000256" key="3">
    <source>
        <dbReference type="ARBA" id="ARBA00022448"/>
    </source>
</evidence>
<dbReference type="Gene3D" id="3.90.76.10">
    <property type="entry name" value="Dipeptide-binding Protein, Domain 1"/>
    <property type="match status" value="1"/>
</dbReference>
<dbReference type="GO" id="GO:1904680">
    <property type="term" value="F:peptide transmembrane transporter activity"/>
    <property type="evidence" value="ECO:0007669"/>
    <property type="project" value="TreeGrafter"/>
</dbReference>
<evidence type="ECO:0000256" key="2">
    <source>
        <dbReference type="ARBA" id="ARBA00005695"/>
    </source>
</evidence>
<dbReference type="GO" id="GO:0015833">
    <property type="term" value="P:peptide transport"/>
    <property type="evidence" value="ECO:0007669"/>
    <property type="project" value="TreeGrafter"/>
</dbReference>
<feature type="domain" description="Solute-binding protein family 5" evidence="5">
    <location>
        <begin position="75"/>
        <end position="418"/>
    </location>
</feature>
<dbReference type="InterPro" id="IPR000914">
    <property type="entry name" value="SBP_5_dom"/>
</dbReference>
<accession>A0A7C3RJF5</accession>
<protein>
    <submittedName>
        <fullName evidence="6">Peptide ABC transporter substrate-binding protein</fullName>
    </submittedName>
</protein>
<reference evidence="6" key="1">
    <citation type="journal article" date="2020" name="mSystems">
        <title>Genome- and Community-Level Interaction Insights into Carbon Utilization and Element Cycling Functions of Hydrothermarchaeota in Hydrothermal Sediment.</title>
        <authorList>
            <person name="Zhou Z."/>
            <person name="Liu Y."/>
            <person name="Xu W."/>
            <person name="Pan J."/>
            <person name="Luo Z.H."/>
            <person name="Li M."/>
        </authorList>
    </citation>
    <scope>NUCLEOTIDE SEQUENCE [LARGE SCALE GENOMIC DNA]</scope>
    <source>
        <strain evidence="6">SpSt-81</strain>
    </source>
</reference>
<dbReference type="GO" id="GO:0030313">
    <property type="term" value="C:cell envelope"/>
    <property type="evidence" value="ECO:0007669"/>
    <property type="project" value="UniProtKB-SubCell"/>
</dbReference>
<dbReference type="EMBL" id="DTIN01000009">
    <property type="protein sequence ID" value="HFX13079.1"/>
    <property type="molecule type" value="Genomic_DNA"/>
</dbReference>
<dbReference type="FunFam" id="3.90.76.10:FF:000001">
    <property type="entry name" value="Oligopeptide ABC transporter substrate-binding protein"/>
    <property type="match status" value="1"/>
</dbReference>
<dbReference type="PANTHER" id="PTHR30290">
    <property type="entry name" value="PERIPLASMIC BINDING COMPONENT OF ABC TRANSPORTER"/>
    <property type="match status" value="1"/>
</dbReference>
<dbReference type="PANTHER" id="PTHR30290:SF83">
    <property type="entry name" value="ABC TRANSPORTER SUBSTRATE-BINDING PROTEIN"/>
    <property type="match status" value="1"/>
</dbReference>
<dbReference type="CDD" id="cd08504">
    <property type="entry name" value="PBP2_OppA"/>
    <property type="match status" value="1"/>
</dbReference>
<organism evidence="6">
    <name type="scientific">Dictyoglomus thermophilum</name>
    <dbReference type="NCBI Taxonomy" id="14"/>
    <lineage>
        <taxon>Bacteria</taxon>
        <taxon>Pseudomonadati</taxon>
        <taxon>Dictyoglomota</taxon>
        <taxon>Dictyoglomia</taxon>
        <taxon>Dictyoglomales</taxon>
        <taxon>Dictyoglomaceae</taxon>
        <taxon>Dictyoglomus</taxon>
    </lineage>
</organism>
<sequence>MRNKKGLIILLVLISVLLLSGVVSGQKEKVVSLPFWDTPGLIPYYWQAQHILAQGTIFEGLFGYAPDPKGLGGVKVVPVIAQSYKVSKDYKVWTFKLRKDKRWSNGDPVTAKDFEWSFRYYASPKIQDLPAWAGPLQFFENFWAVKSGAEDPSKLGVKALDDYTLEIRLDVPRYDMKEWLCVAQGVPIHRKSVEADPQNWWRPGKIVVNGPYIPVSWTPGKDMVLVKNPKYVGETGNVDKIVLKFGGLGLQQYMAGELDAAMIGNVAEYRFVMADPKLSKEFHEDVMDCFWNGYQWSRGFDPVMDNLKLRQALAMAIDREKLCKDVLGGRALPLAKYWPDGNPIGDKMKAIPFDVKKAQQLLAEAGYPGGKGLKTLVFYITGGGDPVVEFIVDQWKKNLGINVIIENVESGLYWNSYVWPSFSPDAKAGFTVIGAPMNNLEIGALFKNSDHTVWFYDFPTSARKRYHELNQENDAWLRKDGGLTQADWAPLLEKRKTLYETWKKIVDNEPEKLWKEDIARKPTWFERFDELYEKWKAAKTKEEKTNYWRLAGREITGQEIFQNWYLNLSKESKQAYRWRFRAINRPFSEAVKIAHYALQGMQDRYYMVPVYLAKAQWVKNPKLEGLMLYKFSWGPGFFNFKYLNLKD</sequence>
<keyword evidence="3" id="KW-0813">Transport</keyword>
<dbReference type="AlphaFoldDB" id="A0A7C3RJF5"/>
<evidence type="ECO:0000313" key="6">
    <source>
        <dbReference type="EMBL" id="HFX13079.1"/>
    </source>
</evidence>
<dbReference type="Pfam" id="PF00496">
    <property type="entry name" value="SBP_bac_5"/>
    <property type="match status" value="1"/>
</dbReference>
<keyword evidence="4" id="KW-0732">Signal</keyword>
<comment type="subcellular location">
    <subcellularLocation>
        <location evidence="1">Cell envelope</location>
    </subcellularLocation>
</comment>